<feature type="non-terminal residue" evidence="2">
    <location>
        <position position="1"/>
    </location>
</feature>
<gene>
    <name evidence="2" type="ORF">Vretifemale_6871</name>
</gene>
<reference evidence="2" key="1">
    <citation type="journal article" date="2021" name="Proc. Natl. Acad. Sci. U.S.A.">
        <title>Three genomes in the algal genus Volvox reveal the fate of a haploid sex-determining region after a transition to homothallism.</title>
        <authorList>
            <person name="Yamamoto K."/>
            <person name="Hamaji T."/>
            <person name="Kawai-Toyooka H."/>
            <person name="Matsuzaki R."/>
            <person name="Takahashi F."/>
            <person name="Nishimura Y."/>
            <person name="Kawachi M."/>
            <person name="Noguchi H."/>
            <person name="Minakuchi Y."/>
            <person name="Umen J.G."/>
            <person name="Toyoda A."/>
            <person name="Nozaki H."/>
        </authorList>
    </citation>
    <scope>NUCLEOTIDE SEQUENCE</scope>
    <source>
        <strain evidence="2">NIES-3786</strain>
    </source>
</reference>
<feature type="transmembrane region" description="Helical" evidence="1">
    <location>
        <begin position="45"/>
        <end position="69"/>
    </location>
</feature>
<evidence type="ECO:0000313" key="2">
    <source>
        <dbReference type="EMBL" id="GIL77416.1"/>
    </source>
</evidence>
<sequence length="242" mass="26825">ISHVAEFYTSLSNASPAMGIFHSKFVDAYRSVLLVEYEGRKNRSILPTILFATSVTLLAGAGAGAAAYYHNEVKKKTIKPRQEGGWKFWGGRRSTGADLGKCVICLDDVRDECARVALIAAEADRREGVHAFDSAGLMYGYCTDYTTVSGSIKNLLNDGIFCRDAMVPPGWIAFPNRKILPERGVKTLHKQQDTFLMAHQAAEQGMLMFDASGYTCRERLISCIIISKKSDTVTYVKYSDRR</sequence>
<comment type="caution">
    <text evidence="2">The sequence shown here is derived from an EMBL/GenBank/DDBJ whole genome shotgun (WGS) entry which is preliminary data.</text>
</comment>
<dbReference type="AlphaFoldDB" id="A0A8J4FLT8"/>
<dbReference type="EMBL" id="BNCP01000010">
    <property type="protein sequence ID" value="GIL77416.1"/>
    <property type="molecule type" value="Genomic_DNA"/>
</dbReference>
<keyword evidence="1" id="KW-1133">Transmembrane helix</keyword>
<organism evidence="2 3">
    <name type="scientific">Volvox reticuliferus</name>
    <dbReference type="NCBI Taxonomy" id="1737510"/>
    <lineage>
        <taxon>Eukaryota</taxon>
        <taxon>Viridiplantae</taxon>
        <taxon>Chlorophyta</taxon>
        <taxon>core chlorophytes</taxon>
        <taxon>Chlorophyceae</taxon>
        <taxon>CS clade</taxon>
        <taxon>Chlamydomonadales</taxon>
        <taxon>Volvocaceae</taxon>
        <taxon>Volvox</taxon>
    </lineage>
</organism>
<protein>
    <submittedName>
        <fullName evidence="2">Uncharacterized protein</fullName>
    </submittedName>
</protein>
<keyword evidence="1" id="KW-0472">Membrane</keyword>
<dbReference type="Proteomes" id="UP000747110">
    <property type="component" value="Unassembled WGS sequence"/>
</dbReference>
<keyword evidence="3" id="KW-1185">Reference proteome</keyword>
<accession>A0A8J4FLT8</accession>
<proteinExistence type="predicted"/>
<keyword evidence="1" id="KW-0812">Transmembrane</keyword>
<evidence type="ECO:0000313" key="3">
    <source>
        <dbReference type="Proteomes" id="UP000747110"/>
    </source>
</evidence>
<name>A0A8J4FLT8_9CHLO</name>
<dbReference type="OrthoDB" id="10360622at2759"/>
<evidence type="ECO:0000256" key="1">
    <source>
        <dbReference type="SAM" id="Phobius"/>
    </source>
</evidence>